<feature type="region of interest" description="Disordered" evidence="1">
    <location>
        <begin position="293"/>
        <end position="320"/>
    </location>
</feature>
<reference evidence="2 3" key="1">
    <citation type="submission" date="2013-11" db="EMBL/GenBank/DDBJ databases">
        <title>Opisthorchis viverrini - life in the bile duct.</title>
        <authorList>
            <person name="Young N.D."/>
            <person name="Nagarajan N."/>
            <person name="Lin S.J."/>
            <person name="Korhonen P.K."/>
            <person name="Jex A.R."/>
            <person name="Hall R.S."/>
            <person name="Safavi-Hemami H."/>
            <person name="Kaewkong W."/>
            <person name="Bertrand D."/>
            <person name="Gao S."/>
            <person name="Seet Q."/>
            <person name="Wongkham S."/>
            <person name="Teh B.T."/>
            <person name="Wongkham C."/>
            <person name="Intapan P.M."/>
            <person name="Maleewong W."/>
            <person name="Yang X."/>
            <person name="Hu M."/>
            <person name="Wang Z."/>
            <person name="Hofmann A."/>
            <person name="Sternberg P.W."/>
            <person name="Tan P."/>
            <person name="Wang J."/>
            <person name="Gasser R.B."/>
        </authorList>
    </citation>
    <scope>NUCLEOTIDE SEQUENCE [LARGE SCALE GENOMIC DNA]</scope>
</reference>
<name>A0A075AJK0_OPIVI</name>
<evidence type="ECO:0000313" key="3">
    <source>
        <dbReference type="Proteomes" id="UP000054324"/>
    </source>
</evidence>
<dbReference type="CTD" id="20314821"/>
<feature type="compositionally biased region" description="Basic and acidic residues" evidence="1">
    <location>
        <begin position="1"/>
        <end position="12"/>
    </location>
</feature>
<proteinExistence type="predicted"/>
<keyword evidence="3" id="KW-1185">Reference proteome</keyword>
<organism evidence="2 3">
    <name type="scientific">Opisthorchis viverrini</name>
    <name type="common">Southeast Asian liver fluke</name>
    <dbReference type="NCBI Taxonomy" id="6198"/>
    <lineage>
        <taxon>Eukaryota</taxon>
        <taxon>Metazoa</taxon>
        <taxon>Spiralia</taxon>
        <taxon>Lophotrochozoa</taxon>
        <taxon>Platyhelminthes</taxon>
        <taxon>Trematoda</taxon>
        <taxon>Digenea</taxon>
        <taxon>Opisthorchiida</taxon>
        <taxon>Opisthorchiata</taxon>
        <taxon>Opisthorchiidae</taxon>
        <taxon>Opisthorchis</taxon>
    </lineage>
</organism>
<dbReference type="AlphaFoldDB" id="A0A075AJK0"/>
<gene>
    <name evidence="2" type="ORF">T265_00633</name>
</gene>
<dbReference type="EMBL" id="KL596624">
    <property type="protein sequence ID" value="KER33519.1"/>
    <property type="molecule type" value="Genomic_DNA"/>
</dbReference>
<evidence type="ECO:0000256" key="1">
    <source>
        <dbReference type="SAM" id="MobiDB-lite"/>
    </source>
</evidence>
<dbReference type="OrthoDB" id="424543at2759"/>
<dbReference type="GeneID" id="20314821"/>
<feature type="region of interest" description="Disordered" evidence="1">
    <location>
        <begin position="1"/>
        <end position="33"/>
    </location>
</feature>
<dbReference type="Proteomes" id="UP000054324">
    <property type="component" value="Unassembled WGS sequence"/>
</dbReference>
<sequence>MRNKRETTHKPTENSSTAHYRFRPSWGSSGGRSSRVSFNLVLYLLIRQSVVSAADPLQCLMPEKKDSQKGTQPLYSEQTDARASDCSVTDEARAAFAKLRHLWRKNGLSLNLKGRVYQTTVRAVLLYGCETWPIRAAELRRLQVFDNRCLRTIARDLDLVILTVPGWRHYKIWLPTDISGVLVVSFYPDRLSECLEAKKSWFWGSETPVLNSDVMLSMMMKDGNPIRCKTLTMGSYNKCLLPEKVSPTRNTTALLQQSTTECAAHRPPHVSVGTIFEISQYVFLKETTHKVAENSSTAHGEPQEGRSRSWAVEDFQQPCE</sequence>
<accession>A0A075AJK0</accession>
<protein>
    <submittedName>
        <fullName evidence="2">Uncharacterized protein</fullName>
    </submittedName>
</protein>
<evidence type="ECO:0000313" key="2">
    <source>
        <dbReference type="EMBL" id="KER33519.1"/>
    </source>
</evidence>
<feature type="compositionally biased region" description="Low complexity" evidence="1">
    <location>
        <begin position="23"/>
        <end position="33"/>
    </location>
</feature>
<dbReference type="KEGG" id="ovi:T265_00633"/>
<dbReference type="RefSeq" id="XP_009162725.1">
    <property type="nucleotide sequence ID" value="XM_009164461.1"/>
</dbReference>